<dbReference type="OrthoDB" id="427280at2759"/>
<comment type="caution">
    <text evidence="5">The sequence shown here is derived from an EMBL/GenBank/DDBJ whole genome shotgun (WGS) entry which is preliminary data.</text>
</comment>
<evidence type="ECO:0000256" key="1">
    <source>
        <dbReference type="ARBA" id="ARBA00006347"/>
    </source>
</evidence>
<dbReference type="Gene3D" id="3.40.30.10">
    <property type="entry name" value="Glutaredoxin"/>
    <property type="match status" value="1"/>
</dbReference>
<dbReference type="SUPFAM" id="SSF52833">
    <property type="entry name" value="Thioredoxin-like"/>
    <property type="match status" value="1"/>
</dbReference>
<dbReference type="CDD" id="cd02961">
    <property type="entry name" value="PDI_a_family"/>
    <property type="match status" value="1"/>
</dbReference>
<feature type="signal peptide" evidence="3">
    <location>
        <begin position="1"/>
        <end position="26"/>
    </location>
</feature>
<evidence type="ECO:0000256" key="3">
    <source>
        <dbReference type="SAM" id="SignalP"/>
    </source>
</evidence>
<dbReference type="InterPro" id="IPR051063">
    <property type="entry name" value="PDI"/>
</dbReference>
<keyword evidence="6" id="KW-1185">Reference proteome</keyword>
<comment type="similarity">
    <text evidence="1">Belongs to the protein disulfide isomerase family.</text>
</comment>
<protein>
    <submittedName>
        <fullName evidence="5">Thioredoxin domain-containing protein</fullName>
    </submittedName>
</protein>
<keyword evidence="2" id="KW-1133">Transmembrane helix</keyword>
<proteinExistence type="inferred from homology"/>
<dbReference type="InterPro" id="IPR036249">
    <property type="entry name" value="Thioredoxin-like_sf"/>
</dbReference>
<dbReference type="PRINTS" id="PR00421">
    <property type="entry name" value="THIOREDOXIN"/>
</dbReference>
<dbReference type="InterPro" id="IPR013766">
    <property type="entry name" value="Thioredoxin_domain"/>
</dbReference>
<dbReference type="AlphaFoldDB" id="A0A836CGC7"/>
<keyword evidence="2" id="KW-0472">Membrane</keyword>
<dbReference type="InterPro" id="IPR017937">
    <property type="entry name" value="Thioredoxin_CS"/>
</dbReference>
<keyword evidence="3" id="KW-0732">Signal</keyword>
<accession>A0A836CGC7</accession>
<evidence type="ECO:0000313" key="6">
    <source>
        <dbReference type="Proteomes" id="UP000664859"/>
    </source>
</evidence>
<dbReference type="PROSITE" id="PS51352">
    <property type="entry name" value="THIOREDOXIN_2"/>
    <property type="match status" value="1"/>
</dbReference>
<dbReference type="Proteomes" id="UP000664859">
    <property type="component" value="Unassembled WGS sequence"/>
</dbReference>
<evidence type="ECO:0000259" key="4">
    <source>
        <dbReference type="PROSITE" id="PS51352"/>
    </source>
</evidence>
<dbReference type="EMBL" id="JAFCMP010000146">
    <property type="protein sequence ID" value="KAG5184872.1"/>
    <property type="molecule type" value="Genomic_DNA"/>
</dbReference>
<name>A0A836CGC7_9STRA</name>
<evidence type="ECO:0000256" key="2">
    <source>
        <dbReference type="SAM" id="Phobius"/>
    </source>
</evidence>
<gene>
    <name evidence="5" type="ORF">JKP88DRAFT_219369</name>
</gene>
<feature type="domain" description="Thioredoxin" evidence="4">
    <location>
        <begin position="20"/>
        <end position="149"/>
    </location>
</feature>
<dbReference type="GO" id="GO:0003756">
    <property type="term" value="F:protein disulfide isomerase activity"/>
    <property type="evidence" value="ECO:0007669"/>
    <property type="project" value="TreeGrafter"/>
</dbReference>
<dbReference type="GO" id="GO:0006457">
    <property type="term" value="P:protein folding"/>
    <property type="evidence" value="ECO:0007669"/>
    <property type="project" value="TreeGrafter"/>
</dbReference>
<evidence type="ECO:0000313" key="5">
    <source>
        <dbReference type="EMBL" id="KAG5184872.1"/>
    </source>
</evidence>
<dbReference type="Pfam" id="PF00085">
    <property type="entry name" value="Thioredoxin"/>
    <property type="match status" value="1"/>
</dbReference>
<dbReference type="PROSITE" id="PS00194">
    <property type="entry name" value="THIOREDOXIN_1"/>
    <property type="match status" value="1"/>
</dbReference>
<dbReference type="PANTHER" id="PTHR45672:SF11">
    <property type="entry name" value="PROTEIN DISULFIDE-ISOMERASE C17H9.14C"/>
    <property type="match status" value="1"/>
</dbReference>
<feature type="transmembrane region" description="Helical" evidence="2">
    <location>
        <begin position="189"/>
        <end position="208"/>
    </location>
</feature>
<feature type="chain" id="PRO_5032569668" evidence="3">
    <location>
        <begin position="27"/>
        <end position="230"/>
    </location>
</feature>
<dbReference type="PANTHER" id="PTHR45672">
    <property type="entry name" value="PROTEIN DISULFIDE-ISOMERASE C17H9.14C-RELATED"/>
    <property type="match status" value="1"/>
</dbReference>
<dbReference type="GO" id="GO:0005783">
    <property type="term" value="C:endoplasmic reticulum"/>
    <property type="evidence" value="ECO:0007669"/>
    <property type="project" value="TreeGrafter"/>
</dbReference>
<organism evidence="5 6">
    <name type="scientific">Tribonema minus</name>
    <dbReference type="NCBI Taxonomy" id="303371"/>
    <lineage>
        <taxon>Eukaryota</taxon>
        <taxon>Sar</taxon>
        <taxon>Stramenopiles</taxon>
        <taxon>Ochrophyta</taxon>
        <taxon>PX clade</taxon>
        <taxon>Xanthophyceae</taxon>
        <taxon>Tribonematales</taxon>
        <taxon>Tribonemataceae</taxon>
        <taxon>Tribonema</taxon>
    </lineage>
</organism>
<keyword evidence="2" id="KW-0812">Transmembrane</keyword>
<sequence>MNLRSLSRLLLLPLLLALALTSLGRAEDTEAIDDDFPKAEVVLLTEQNFEHLTQASTGATTGDWFVKLYAPWCGHCKRLEPTWDELAAAVAARGVNVAKVDVTANRRVGERFGVRGFPTLLLLHAGRAYTYRGPRTLEKLTEFAAGGYAAAESVPVPPPRGGALAALLSTVRKDLAAVPQGKVPSFPTLAALLPLALVVIVALASALAPKKKKPAAAAAAPAVAPARKAD</sequence>
<reference evidence="5" key="1">
    <citation type="submission" date="2021-02" db="EMBL/GenBank/DDBJ databases">
        <title>First Annotated Genome of the Yellow-green Alga Tribonema minus.</title>
        <authorList>
            <person name="Mahan K.M."/>
        </authorList>
    </citation>
    <scope>NUCLEOTIDE SEQUENCE</scope>
    <source>
        <strain evidence="5">UTEX B ZZ1240</strain>
    </source>
</reference>